<gene>
    <name evidence="1" type="ORF">MAMMFC1_03266</name>
</gene>
<keyword evidence="2" id="KW-1185">Reference proteome</keyword>
<accession>A0A348ANC3</accession>
<proteinExistence type="predicted"/>
<dbReference type="Proteomes" id="UP000276437">
    <property type="component" value="Chromosome"/>
</dbReference>
<organism evidence="1 2">
    <name type="scientific">Methylomusa anaerophila</name>
    <dbReference type="NCBI Taxonomy" id="1930071"/>
    <lineage>
        <taxon>Bacteria</taxon>
        <taxon>Bacillati</taxon>
        <taxon>Bacillota</taxon>
        <taxon>Negativicutes</taxon>
        <taxon>Selenomonadales</taxon>
        <taxon>Sporomusaceae</taxon>
        <taxon>Methylomusa</taxon>
    </lineage>
</organism>
<dbReference type="KEGG" id="mana:MAMMFC1_03266"/>
<sequence>MYNTIDIGKKRQNIVLNITNHLIIENKGEAV</sequence>
<reference evidence="1 2" key="1">
    <citation type="journal article" date="2018" name="Int. J. Syst. Evol. Microbiol.">
        <title>Methylomusa anaerophila gen. nov., sp. nov., an anaerobic methanol-utilizing bacterium isolated from a microbial fuel cell.</title>
        <authorList>
            <person name="Amano N."/>
            <person name="Yamamuro A."/>
            <person name="Miyahara M."/>
            <person name="Kouzuma A."/>
            <person name="Abe T."/>
            <person name="Watanabe K."/>
        </authorList>
    </citation>
    <scope>NUCLEOTIDE SEQUENCE [LARGE SCALE GENOMIC DNA]</scope>
    <source>
        <strain evidence="1 2">MMFC1</strain>
    </source>
</reference>
<evidence type="ECO:0000313" key="2">
    <source>
        <dbReference type="Proteomes" id="UP000276437"/>
    </source>
</evidence>
<protein>
    <submittedName>
        <fullName evidence="1">Uncharacterized protein</fullName>
    </submittedName>
</protein>
<name>A0A348ANC3_9FIRM</name>
<evidence type="ECO:0000313" key="1">
    <source>
        <dbReference type="EMBL" id="BBB92571.1"/>
    </source>
</evidence>
<dbReference type="EMBL" id="AP018449">
    <property type="protein sequence ID" value="BBB92571.1"/>
    <property type="molecule type" value="Genomic_DNA"/>
</dbReference>
<dbReference type="AlphaFoldDB" id="A0A348ANC3"/>